<dbReference type="InterPro" id="IPR005754">
    <property type="entry name" value="Sortase"/>
</dbReference>
<dbReference type="EMBL" id="BAABDL010000132">
    <property type="protein sequence ID" value="GAA4078567.1"/>
    <property type="molecule type" value="Genomic_DNA"/>
</dbReference>
<dbReference type="Pfam" id="PF04203">
    <property type="entry name" value="Sortase"/>
    <property type="match status" value="1"/>
</dbReference>
<feature type="transmembrane region" description="Helical" evidence="2">
    <location>
        <begin position="5"/>
        <end position="27"/>
    </location>
</feature>
<keyword evidence="2" id="KW-0472">Membrane</keyword>
<dbReference type="Gene3D" id="2.40.260.10">
    <property type="entry name" value="Sortase"/>
    <property type="match status" value="1"/>
</dbReference>
<dbReference type="NCBIfam" id="NF033745">
    <property type="entry name" value="class_C_sortase"/>
    <property type="match status" value="1"/>
</dbReference>
<proteinExistence type="predicted"/>
<evidence type="ECO:0000256" key="2">
    <source>
        <dbReference type="SAM" id="Phobius"/>
    </source>
</evidence>
<keyword evidence="2" id="KW-1133">Transmembrane helix</keyword>
<keyword evidence="4" id="KW-1185">Reference proteome</keyword>
<gene>
    <name evidence="3" type="ORF">GCM10022410_23770</name>
</gene>
<organism evidence="3 4">
    <name type="scientific">Amphibacillus indicireducens</name>
    <dbReference type="NCBI Taxonomy" id="1076330"/>
    <lineage>
        <taxon>Bacteria</taxon>
        <taxon>Bacillati</taxon>
        <taxon>Bacillota</taxon>
        <taxon>Bacilli</taxon>
        <taxon>Bacillales</taxon>
        <taxon>Bacillaceae</taxon>
        <taxon>Amphibacillus</taxon>
    </lineage>
</organism>
<evidence type="ECO:0000313" key="3">
    <source>
        <dbReference type="EMBL" id="GAA4078567.1"/>
    </source>
</evidence>
<dbReference type="NCBIfam" id="TIGR01076">
    <property type="entry name" value="sortase_fam"/>
    <property type="match status" value="1"/>
</dbReference>
<dbReference type="RefSeq" id="WP_344913485.1">
    <property type="nucleotide sequence ID" value="NZ_BAABDL010000132.1"/>
</dbReference>
<name>A0ABP7W0P0_9BACI</name>
<sequence>MKKNIIIILCFLFGLGIFLFPIISNYLNSIVHYTVIEDYQDNIKEIDEDELGKMREEAEAHNRTLTEQVTAMNDPFSKDNENERKISEYATIINVGQAMGYIDIPVIDVELPIYSGVSDSVLSQGIGHLPRSSLPIGGKGTHASLTGHRGLPTSKLFRNLGEVEIGDQFFIHTLDNTLAYQVDQIKIVLPHELEELAILPDEDYVTLITCEPYMINTHRLLVRGTRIPFEPDAEAIDYQSGDILKAKDGNRRILIGSILIGVLIIGTTLGITLKVLKKREEKGNGI</sequence>
<evidence type="ECO:0000256" key="1">
    <source>
        <dbReference type="ARBA" id="ARBA00022801"/>
    </source>
</evidence>
<comment type="caution">
    <text evidence="3">The sequence shown here is derived from an EMBL/GenBank/DDBJ whole genome shotgun (WGS) entry which is preliminary data.</text>
</comment>
<feature type="transmembrane region" description="Helical" evidence="2">
    <location>
        <begin position="253"/>
        <end position="276"/>
    </location>
</feature>
<dbReference type="Proteomes" id="UP001501734">
    <property type="component" value="Unassembled WGS sequence"/>
</dbReference>
<accession>A0ABP7W0P0</accession>
<dbReference type="CDD" id="cd05827">
    <property type="entry name" value="Sortase_C"/>
    <property type="match status" value="1"/>
</dbReference>
<protein>
    <submittedName>
        <fullName evidence="3">Class C sortase</fullName>
    </submittedName>
</protein>
<dbReference type="InterPro" id="IPR042002">
    <property type="entry name" value="Sortase_C"/>
</dbReference>
<reference evidence="4" key="1">
    <citation type="journal article" date="2019" name="Int. J. Syst. Evol. Microbiol.">
        <title>The Global Catalogue of Microorganisms (GCM) 10K type strain sequencing project: providing services to taxonomists for standard genome sequencing and annotation.</title>
        <authorList>
            <consortium name="The Broad Institute Genomics Platform"/>
            <consortium name="The Broad Institute Genome Sequencing Center for Infectious Disease"/>
            <person name="Wu L."/>
            <person name="Ma J."/>
        </authorList>
    </citation>
    <scope>NUCLEOTIDE SEQUENCE [LARGE SCALE GENOMIC DNA]</scope>
    <source>
        <strain evidence="4">JCM 17250</strain>
    </source>
</reference>
<dbReference type="InterPro" id="IPR023365">
    <property type="entry name" value="Sortase_dom-sf"/>
</dbReference>
<keyword evidence="1" id="KW-0378">Hydrolase</keyword>
<evidence type="ECO:0000313" key="4">
    <source>
        <dbReference type="Proteomes" id="UP001501734"/>
    </source>
</evidence>
<keyword evidence="2" id="KW-0812">Transmembrane</keyword>
<dbReference type="SUPFAM" id="SSF63817">
    <property type="entry name" value="Sortase"/>
    <property type="match status" value="1"/>
</dbReference>